<dbReference type="Pfam" id="PF00234">
    <property type="entry name" value="Tryp_alpha_amyl"/>
    <property type="match status" value="1"/>
</dbReference>
<evidence type="ECO:0000313" key="2">
    <source>
        <dbReference type="EMBL" id="WOL13030.1"/>
    </source>
</evidence>
<dbReference type="InterPro" id="IPR016140">
    <property type="entry name" value="Bifunc_inhib/LTP/seed_store"/>
</dbReference>
<dbReference type="PANTHER" id="PTHR33076">
    <property type="entry name" value="NON-SPECIFIC LIPID-TRANSFER PROTEIN 2-RELATED"/>
    <property type="match status" value="1"/>
</dbReference>
<sequence>MSSDPALAAPPQETDAALLPRRKVVQYQRPCIPCAQGKGPLTAACCSGVKGLNVAAVSMSHRQAACSCIKFTVVGLKSLQAGSFIGIPGKCGVSIPYPISSSVDSFPIE</sequence>
<dbReference type="InterPro" id="IPR036312">
    <property type="entry name" value="Bifun_inhib/LTP/seed_sf"/>
</dbReference>
<dbReference type="GO" id="GO:0008289">
    <property type="term" value="F:lipid binding"/>
    <property type="evidence" value="ECO:0007669"/>
    <property type="project" value="InterPro"/>
</dbReference>
<accession>A0AAQ3KQT3</accession>
<dbReference type="CDD" id="cd01960">
    <property type="entry name" value="nsLTP1"/>
    <property type="match status" value="1"/>
</dbReference>
<dbReference type="AlphaFoldDB" id="A0AAQ3KQT3"/>
<proteinExistence type="predicted"/>
<gene>
    <name evidence="2" type="ORF">Cni_G21799</name>
</gene>
<dbReference type="Gene3D" id="1.10.110.10">
    <property type="entry name" value="Plant lipid-transfer and hydrophobic proteins"/>
    <property type="match status" value="1"/>
</dbReference>
<keyword evidence="3" id="KW-1185">Reference proteome</keyword>
<reference evidence="2 3" key="1">
    <citation type="submission" date="2023-10" db="EMBL/GenBank/DDBJ databases">
        <title>Chromosome-scale genome assembly provides insights into flower coloration mechanisms of Canna indica.</title>
        <authorList>
            <person name="Li C."/>
        </authorList>
    </citation>
    <scope>NUCLEOTIDE SEQUENCE [LARGE SCALE GENOMIC DNA]</scope>
    <source>
        <tissue evidence="2">Flower</tissue>
    </source>
</reference>
<evidence type="ECO:0000259" key="1">
    <source>
        <dbReference type="Pfam" id="PF00234"/>
    </source>
</evidence>
<dbReference type="SUPFAM" id="SSF47699">
    <property type="entry name" value="Bifunctional inhibitor/lipid-transfer protein/seed storage 2S albumin"/>
    <property type="match status" value="1"/>
</dbReference>
<feature type="domain" description="Bifunctional inhibitor/plant lipid transfer protein/seed storage helical" evidence="1">
    <location>
        <begin position="23"/>
        <end position="97"/>
    </location>
</feature>
<evidence type="ECO:0000313" key="3">
    <source>
        <dbReference type="Proteomes" id="UP001327560"/>
    </source>
</evidence>
<dbReference type="InterPro" id="IPR000528">
    <property type="entry name" value="Plant_nsLTP"/>
</dbReference>
<name>A0AAQ3KQT3_9LILI</name>
<dbReference type="Proteomes" id="UP001327560">
    <property type="component" value="Chromosome 7"/>
</dbReference>
<dbReference type="PRINTS" id="PR00382">
    <property type="entry name" value="LIPIDTRNSFER"/>
</dbReference>
<dbReference type="GO" id="GO:0006869">
    <property type="term" value="P:lipid transport"/>
    <property type="evidence" value="ECO:0007669"/>
    <property type="project" value="InterPro"/>
</dbReference>
<protein>
    <recommendedName>
        <fullName evidence="1">Bifunctional inhibitor/plant lipid transfer protein/seed storage helical domain-containing protein</fullName>
    </recommendedName>
</protein>
<organism evidence="2 3">
    <name type="scientific">Canna indica</name>
    <name type="common">Indian-shot</name>
    <dbReference type="NCBI Taxonomy" id="4628"/>
    <lineage>
        <taxon>Eukaryota</taxon>
        <taxon>Viridiplantae</taxon>
        <taxon>Streptophyta</taxon>
        <taxon>Embryophyta</taxon>
        <taxon>Tracheophyta</taxon>
        <taxon>Spermatophyta</taxon>
        <taxon>Magnoliopsida</taxon>
        <taxon>Liliopsida</taxon>
        <taxon>Zingiberales</taxon>
        <taxon>Cannaceae</taxon>
        <taxon>Canna</taxon>
    </lineage>
</organism>
<dbReference type="EMBL" id="CP136896">
    <property type="protein sequence ID" value="WOL13030.1"/>
    <property type="molecule type" value="Genomic_DNA"/>
</dbReference>